<keyword evidence="6 10" id="KW-1133">Transmembrane helix</keyword>
<keyword evidence="4 10" id="KW-0812">Transmembrane</keyword>
<gene>
    <name evidence="11" type="ORF">PUN28_018657</name>
</gene>
<comment type="function">
    <text evidence="9">Scaffold protein that participates in the c-ring assembly of mitochondrial ATP synthase (F(1)F(0) ATP synthase or complex V) by facilitating the membrane insertion and oligomer formation of the subunit c/ATP5MC3. Participates in the incorporation of the c-ring into vestigial complexes. Additionally influences the incorporation of subunits MT-ATP6, MT-ATP8, ATP5MJ, and ATP5MK in the ATP synthase.</text>
</comment>
<feature type="transmembrane region" description="Helical" evidence="10">
    <location>
        <begin position="22"/>
        <end position="45"/>
    </location>
</feature>
<keyword evidence="7" id="KW-0496">Mitochondrion</keyword>
<organism evidence="11 12">
    <name type="scientific">Cardiocondyla obscurior</name>
    <dbReference type="NCBI Taxonomy" id="286306"/>
    <lineage>
        <taxon>Eukaryota</taxon>
        <taxon>Metazoa</taxon>
        <taxon>Ecdysozoa</taxon>
        <taxon>Arthropoda</taxon>
        <taxon>Hexapoda</taxon>
        <taxon>Insecta</taxon>
        <taxon>Pterygota</taxon>
        <taxon>Neoptera</taxon>
        <taxon>Endopterygota</taxon>
        <taxon>Hymenoptera</taxon>
        <taxon>Apocrita</taxon>
        <taxon>Aculeata</taxon>
        <taxon>Formicoidea</taxon>
        <taxon>Formicidae</taxon>
        <taxon>Myrmicinae</taxon>
        <taxon>Cardiocondyla</taxon>
    </lineage>
</organism>
<reference evidence="11 12" key="1">
    <citation type="submission" date="2023-03" db="EMBL/GenBank/DDBJ databases">
        <title>High recombination rates correlate with genetic variation in Cardiocondyla obscurior ants.</title>
        <authorList>
            <person name="Errbii M."/>
        </authorList>
    </citation>
    <scope>NUCLEOTIDE SEQUENCE [LARGE SCALE GENOMIC DNA]</scope>
    <source>
        <strain evidence="11">Alpha-2009</strain>
        <tissue evidence="11">Whole body</tissue>
    </source>
</reference>
<comment type="similarity">
    <text evidence="2">Belongs to the TMEM242 family.</text>
</comment>
<dbReference type="GO" id="GO:0005743">
    <property type="term" value="C:mitochondrial inner membrane"/>
    <property type="evidence" value="ECO:0007669"/>
    <property type="project" value="UniProtKB-SubCell"/>
</dbReference>
<protein>
    <recommendedName>
        <fullName evidence="3">Transmembrane protein 242</fullName>
    </recommendedName>
</protein>
<evidence type="ECO:0000256" key="3">
    <source>
        <dbReference type="ARBA" id="ARBA00013934"/>
    </source>
</evidence>
<sequence length="150" mass="16264">MAELNDTVQTSVTKSAKQKEKIYAAVFLSAVGSISALTGFARALAATRKQDPKHFGDGVSGVKGIPETGASLALRALGWGTFYAVTGCSLLFYAIWKISGATNSEEFRLKMGSLLPKIPKNDPPQSRTEFKGLTDLLTYISEDWNQNKEE</sequence>
<evidence type="ECO:0000256" key="4">
    <source>
        <dbReference type="ARBA" id="ARBA00022692"/>
    </source>
</evidence>
<evidence type="ECO:0000256" key="6">
    <source>
        <dbReference type="ARBA" id="ARBA00022989"/>
    </source>
</evidence>
<evidence type="ECO:0000256" key="5">
    <source>
        <dbReference type="ARBA" id="ARBA00022792"/>
    </source>
</evidence>
<dbReference type="InterPro" id="IPR009792">
    <property type="entry name" value="TMEM242"/>
</dbReference>
<accession>A0AAW2EKU0</accession>
<evidence type="ECO:0000313" key="12">
    <source>
        <dbReference type="Proteomes" id="UP001430953"/>
    </source>
</evidence>
<keyword evidence="8 10" id="KW-0472">Membrane</keyword>
<evidence type="ECO:0000256" key="2">
    <source>
        <dbReference type="ARBA" id="ARBA00007570"/>
    </source>
</evidence>
<comment type="subcellular location">
    <subcellularLocation>
        <location evidence="1">Mitochondrion inner membrane</location>
        <topology evidence="1">Multi-pass membrane protein</topology>
    </subcellularLocation>
</comment>
<dbReference type="PANTHER" id="PTHR13141">
    <property type="entry name" value="TRANSMEMBRANE PROTEIN 242"/>
    <property type="match status" value="1"/>
</dbReference>
<evidence type="ECO:0000256" key="8">
    <source>
        <dbReference type="ARBA" id="ARBA00023136"/>
    </source>
</evidence>
<proteinExistence type="inferred from homology"/>
<keyword evidence="12" id="KW-1185">Reference proteome</keyword>
<evidence type="ECO:0000256" key="9">
    <source>
        <dbReference type="ARBA" id="ARBA00045905"/>
    </source>
</evidence>
<feature type="transmembrane region" description="Helical" evidence="10">
    <location>
        <begin position="76"/>
        <end position="96"/>
    </location>
</feature>
<evidence type="ECO:0000313" key="11">
    <source>
        <dbReference type="EMBL" id="KAL0102267.1"/>
    </source>
</evidence>
<dbReference type="Pfam" id="PF07096">
    <property type="entry name" value="DUF1358"/>
    <property type="match status" value="1"/>
</dbReference>
<comment type="caution">
    <text evidence="11">The sequence shown here is derived from an EMBL/GenBank/DDBJ whole genome shotgun (WGS) entry which is preliminary data.</text>
</comment>
<dbReference type="PANTHER" id="PTHR13141:SF4">
    <property type="entry name" value="TRANSMEMBRANE PROTEIN 242"/>
    <property type="match status" value="1"/>
</dbReference>
<evidence type="ECO:0000256" key="7">
    <source>
        <dbReference type="ARBA" id="ARBA00023128"/>
    </source>
</evidence>
<dbReference type="EMBL" id="JADYXP020000023">
    <property type="protein sequence ID" value="KAL0102267.1"/>
    <property type="molecule type" value="Genomic_DNA"/>
</dbReference>
<name>A0AAW2EKU0_9HYME</name>
<evidence type="ECO:0000256" key="10">
    <source>
        <dbReference type="SAM" id="Phobius"/>
    </source>
</evidence>
<dbReference type="Proteomes" id="UP001430953">
    <property type="component" value="Unassembled WGS sequence"/>
</dbReference>
<dbReference type="AlphaFoldDB" id="A0AAW2EKU0"/>
<evidence type="ECO:0000256" key="1">
    <source>
        <dbReference type="ARBA" id="ARBA00004448"/>
    </source>
</evidence>
<keyword evidence="5" id="KW-0999">Mitochondrion inner membrane</keyword>